<name>A0ABC8U111_9AQUA</name>
<evidence type="ECO:0000256" key="1">
    <source>
        <dbReference type="SAM" id="MobiDB-lite"/>
    </source>
</evidence>
<feature type="region of interest" description="Disordered" evidence="1">
    <location>
        <begin position="129"/>
        <end position="175"/>
    </location>
</feature>
<dbReference type="AlphaFoldDB" id="A0ABC8U111"/>
<feature type="region of interest" description="Disordered" evidence="1">
    <location>
        <begin position="418"/>
        <end position="438"/>
    </location>
</feature>
<feature type="region of interest" description="Disordered" evidence="1">
    <location>
        <begin position="466"/>
        <end position="550"/>
    </location>
</feature>
<organism evidence="2 3">
    <name type="scientific">Ilex paraguariensis</name>
    <name type="common">yerba mate</name>
    <dbReference type="NCBI Taxonomy" id="185542"/>
    <lineage>
        <taxon>Eukaryota</taxon>
        <taxon>Viridiplantae</taxon>
        <taxon>Streptophyta</taxon>
        <taxon>Embryophyta</taxon>
        <taxon>Tracheophyta</taxon>
        <taxon>Spermatophyta</taxon>
        <taxon>Magnoliopsida</taxon>
        <taxon>eudicotyledons</taxon>
        <taxon>Gunneridae</taxon>
        <taxon>Pentapetalae</taxon>
        <taxon>asterids</taxon>
        <taxon>campanulids</taxon>
        <taxon>Aquifoliales</taxon>
        <taxon>Aquifoliaceae</taxon>
        <taxon>Ilex</taxon>
    </lineage>
</organism>
<dbReference type="EMBL" id="CAUOFW020006437">
    <property type="protein sequence ID" value="CAK9174793.1"/>
    <property type="molecule type" value="Genomic_DNA"/>
</dbReference>
<gene>
    <name evidence="2" type="ORF">ILEXP_LOCUS44556</name>
</gene>
<dbReference type="PANTHER" id="PTHR11477">
    <property type="entry name" value="TRANSCRIPTION FACTOR S-II ZINC FINGER DOMAIN-CONTAINING PROTEIN"/>
    <property type="match status" value="1"/>
</dbReference>
<reference evidence="2 3" key="1">
    <citation type="submission" date="2024-02" db="EMBL/GenBank/DDBJ databases">
        <authorList>
            <person name="Vignale AGUSTIN F."/>
            <person name="Sosa J E."/>
            <person name="Modenutti C."/>
        </authorList>
    </citation>
    <scope>NUCLEOTIDE SEQUENCE [LARGE SCALE GENOMIC DNA]</scope>
</reference>
<comment type="caution">
    <text evidence="2">The sequence shown here is derived from an EMBL/GenBank/DDBJ whole genome shotgun (WGS) entry which is preliminary data.</text>
</comment>
<sequence length="550" mass="59375">MPPSFKQSDHSCQKLAMNRIFFLPVEALDPSLHNVIGNFDEVISLCWKEGSSATGLEGMKEVAKGYQKGKRVGFAQLAPGVDLYICPRSEAIITILAKYGFFKGMTAVEDNQDSLIGCVVWRKNRTSSNTGAKTSEIKDNSLPEQPLKSPSDSSTQQVAEKSLSPGPPTQESLPLAPVTYVPSLGSAEGNVAANKNIEASETHIDVRNFSSGVNSSPTSSVPSKSSYVPMERQTSAQSHSPRQATRGHLLEVEATPIHCSGAEQLKPSLELKQTVISLPSDVRKPTMPTDDDDLPEFDFNTACGISLTPRSKPLDAAMLGKQLPDEGIKNINASGPPSMPVVQSIPVSRERLDSSILSRIPSVTSQGMPPPKGVSERESQIPAFRNLQDNVGVQSKVTPTSVSAAALASSKDSFNELPQKKNLFDDDDDMPEWCPPDPHKISLGEEIKPSAAFSSEISISVFQNISPGPRRPLLSSPSTTATRPPFSSQAFPRAFHCPTSTNMKAPQHKPFPSGPNLLMRFNSKPLFRPLSSSADVKLPSQPSGRRGWRP</sequence>
<accession>A0ABC8U111</accession>
<keyword evidence="3" id="KW-1185">Reference proteome</keyword>
<proteinExistence type="predicted"/>
<protein>
    <recommendedName>
        <fullName evidence="4">Spen paralogue and orthologue SPOC C-terminal domain-containing protein</fullName>
    </recommendedName>
</protein>
<feature type="compositionally biased region" description="Low complexity" evidence="1">
    <location>
        <begin position="210"/>
        <end position="229"/>
    </location>
</feature>
<feature type="region of interest" description="Disordered" evidence="1">
    <location>
        <begin position="208"/>
        <end position="244"/>
    </location>
</feature>
<feature type="compositionally biased region" description="Low complexity" evidence="1">
    <location>
        <begin position="466"/>
        <end position="478"/>
    </location>
</feature>
<evidence type="ECO:0000313" key="3">
    <source>
        <dbReference type="Proteomes" id="UP001642360"/>
    </source>
</evidence>
<feature type="compositionally biased region" description="Polar residues" evidence="1">
    <location>
        <begin position="232"/>
        <end position="243"/>
    </location>
</feature>
<dbReference type="PANTHER" id="PTHR11477:SF37">
    <property type="entry name" value="SPEN PARALOGUE AND ORTHOLOGUE SPOC C-TERMINAL DOMAIN-CONTAINING PROTEIN"/>
    <property type="match status" value="1"/>
</dbReference>
<evidence type="ECO:0000313" key="2">
    <source>
        <dbReference type="EMBL" id="CAK9174793.1"/>
    </source>
</evidence>
<feature type="compositionally biased region" description="Polar residues" evidence="1">
    <location>
        <begin position="148"/>
        <end position="159"/>
    </location>
</feature>
<feature type="compositionally biased region" description="Polar residues" evidence="1">
    <location>
        <begin position="479"/>
        <end position="490"/>
    </location>
</feature>
<evidence type="ECO:0008006" key="4">
    <source>
        <dbReference type="Google" id="ProtNLM"/>
    </source>
</evidence>
<dbReference type="Proteomes" id="UP001642360">
    <property type="component" value="Unassembled WGS sequence"/>
</dbReference>